<dbReference type="Proteomes" id="UP001239111">
    <property type="component" value="Chromosome 1"/>
</dbReference>
<reference evidence="1" key="1">
    <citation type="submission" date="2023-04" db="EMBL/GenBank/DDBJ databases">
        <title>A chromosome-level genome assembly of the parasitoid wasp Eretmocerus hayati.</title>
        <authorList>
            <person name="Zhong Y."/>
            <person name="Liu S."/>
            <person name="Liu Y."/>
        </authorList>
    </citation>
    <scope>NUCLEOTIDE SEQUENCE</scope>
    <source>
        <strain evidence="1">ZJU_SS_LIU_2023</strain>
    </source>
</reference>
<evidence type="ECO:0000313" key="1">
    <source>
        <dbReference type="EMBL" id="KAJ8685167.1"/>
    </source>
</evidence>
<keyword evidence="2" id="KW-1185">Reference proteome</keyword>
<accession>A0ACC2PS35</accession>
<protein>
    <submittedName>
        <fullName evidence="1">Uncharacterized protein</fullName>
    </submittedName>
</protein>
<comment type="caution">
    <text evidence="1">The sequence shown here is derived from an EMBL/GenBank/DDBJ whole genome shotgun (WGS) entry which is preliminary data.</text>
</comment>
<gene>
    <name evidence="1" type="ORF">QAD02_020960</name>
</gene>
<name>A0ACC2PS35_9HYME</name>
<organism evidence="1 2">
    <name type="scientific">Eretmocerus hayati</name>
    <dbReference type="NCBI Taxonomy" id="131215"/>
    <lineage>
        <taxon>Eukaryota</taxon>
        <taxon>Metazoa</taxon>
        <taxon>Ecdysozoa</taxon>
        <taxon>Arthropoda</taxon>
        <taxon>Hexapoda</taxon>
        <taxon>Insecta</taxon>
        <taxon>Pterygota</taxon>
        <taxon>Neoptera</taxon>
        <taxon>Endopterygota</taxon>
        <taxon>Hymenoptera</taxon>
        <taxon>Apocrita</taxon>
        <taxon>Proctotrupomorpha</taxon>
        <taxon>Chalcidoidea</taxon>
        <taxon>Aphelinidae</taxon>
        <taxon>Aphelininae</taxon>
        <taxon>Eretmocerus</taxon>
    </lineage>
</organism>
<sequence length="198" mass="23019">MPHVQLNDVLRLNLLRLLQRNSSIPMFLRQWEMIEYPLLQENDKTVWAVKSTNNLEEPRYIVLAFQTSRKGNKKASAVQFDHCKISNLKRFLNAELHPYESSNVVWESSADLKIPSIKATQRELEHKILVVRDSVSSVKEELMSIIRSNTGKDVRDSIELHDQILDLTKRVRFLEEDLRKLQPVQKKTEQSDTATPAT</sequence>
<proteinExistence type="predicted"/>
<evidence type="ECO:0000313" key="2">
    <source>
        <dbReference type="Proteomes" id="UP001239111"/>
    </source>
</evidence>
<dbReference type="EMBL" id="CM056741">
    <property type="protein sequence ID" value="KAJ8685167.1"/>
    <property type="molecule type" value="Genomic_DNA"/>
</dbReference>